<evidence type="ECO:0000313" key="3">
    <source>
        <dbReference type="Proteomes" id="UP000037395"/>
    </source>
</evidence>
<protein>
    <submittedName>
        <fullName evidence="2">Uncharacterized protein</fullName>
    </submittedName>
</protein>
<dbReference type="RefSeq" id="WP_030557647.1">
    <property type="nucleotide sequence ID" value="NZ_BMUB01000007.1"/>
</dbReference>
<sequence>MTVDTGAPSFWLSLPDGFTAVDLAEDPGDRMCRIVDGLDALTDVSPEQKLSIAVAAESALQAQLREGAVHVSNCLVPTDGGTIAQGVLSLFLRQEALEPRGTYPQRAAEQLTAAWPDAEIAVLDFTPGRAAVVARDLTVPVSGAVYGLPGSGAVTVRQLEVLIPHPWSPHVLAAVFTTRNLDHWEGWLPVVGAAIDGISFYPPRSDSRDDLPPDQWDTIRKAFG</sequence>
<reference evidence="1 4" key="1">
    <citation type="journal article" date="2014" name="Int. J. Syst. Evol. Microbiol.">
        <title>Complete genome sequence of Corynebacterium casei LMG S-19264T (=DSM 44701T), isolated from a smear-ripened cheese.</title>
        <authorList>
            <consortium name="US DOE Joint Genome Institute (JGI-PGF)"/>
            <person name="Walter F."/>
            <person name="Albersmeier A."/>
            <person name="Kalinowski J."/>
            <person name="Ruckert C."/>
        </authorList>
    </citation>
    <scope>NUCLEOTIDE SEQUENCE [LARGE SCALE GENOMIC DNA]</scope>
    <source>
        <strain evidence="1 4">JCM 4434</strain>
    </source>
</reference>
<reference evidence="1" key="5">
    <citation type="submission" date="2020-09" db="EMBL/GenBank/DDBJ databases">
        <authorList>
            <person name="Sun Q."/>
            <person name="Ohkuma M."/>
        </authorList>
    </citation>
    <scope>NUCLEOTIDE SEQUENCE</scope>
    <source>
        <strain evidence="1">JCM 4434</strain>
    </source>
</reference>
<reference evidence="2" key="3">
    <citation type="submission" date="2016-08" db="EMBL/GenBank/DDBJ databases">
        <title>Sequencing, Assembly and Comparative Genomics of S. aureofaciens ATCC 10762.</title>
        <authorList>
            <person name="Gradnigo J.S."/>
            <person name="Johnson N."/>
            <person name="Somerville G.A."/>
        </authorList>
    </citation>
    <scope>NUCLEOTIDE SEQUENCE [LARGE SCALE GENOMIC DNA]</scope>
    <source>
        <strain evidence="2">ATCC 10762</strain>
    </source>
</reference>
<keyword evidence="3" id="KW-1185">Reference proteome</keyword>
<organism evidence="2 3">
    <name type="scientific">Kitasatospora aureofaciens</name>
    <name type="common">Streptomyces aureofaciens</name>
    <dbReference type="NCBI Taxonomy" id="1894"/>
    <lineage>
        <taxon>Bacteria</taxon>
        <taxon>Bacillati</taxon>
        <taxon>Actinomycetota</taxon>
        <taxon>Actinomycetes</taxon>
        <taxon>Kitasatosporales</taxon>
        <taxon>Streptomycetaceae</taxon>
        <taxon>Kitasatospora</taxon>
    </lineage>
</organism>
<dbReference type="KEGG" id="kau:B6264_04235"/>
<gene>
    <name evidence="1" type="ORF">GCM10010502_36050</name>
    <name evidence="2" type="ORF">HS99_0015850</name>
</gene>
<evidence type="ECO:0000313" key="1">
    <source>
        <dbReference type="EMBL" id="GGU80768.1"/>
    </source>
</evidence>
<reference evidence="2 3" key="2">
    <citation type="submission" date="2014-07" db="EMBL/GenBank/DDBJ databases">
        <authorList>
            <person name="Zhang J.E."/>
            <person name="Yang H."/>
            <person name="Guo J."/>
            <person name="Deng Z."/>
            <person name="Luo H."/>
            <person name="Luo M."/>
            <person name="Zhao B."/>
        </authorList>
    </citation>
    <scope>NUCLEOTIDE SEQUENCE [LARGE SCALE GENOMIC DNA]</scope>
    <source>
        <strain evidence="2">ATCC 10762</strain>
        <strain evidence="3">ATCC 10762 / DSM 40127 / CCM 3239 / JCM 4008 / LMG 5968 / NBRC 12843 / NCIMB 8234 / A-377</strain>
    </source>
</reference>
<dbReference type="Proteomes" id="UP000037395">
    <property type="component" value="Unassembled WGS sequence"/>
</dbReference>
<dbReference type="EMBL" id="BMUB01000007">
    <property type="protein sequence ID" value="GGU80768.1"/>
    <property type="molecule type" value="Genomic_DNA"/>
</dbReference>
<dbReference type="EMBL" id="JPRF03000087">
    <property type="protein sequence ID" value="OEV32731.1"/>
    <property type="molecule type" value="Genomic_DNA"/>
</dbReference>
<accession>A0A8H9HS30</accession>
<dbReference type="Proteomes" id="UP000610124">
    <property type="component" value="Unassembled WGS sequence"/>
</dbReference>
<evidence type="ECO:0000313" key="4">
    <source>
        <dbReference type="Proteomes" id="UP000610124"/>
    </source>
</evidence>
<comment type="caution">
    <text evidence="2">The sequence shown here is derived from an EMBL/GenBank/DDBJ whole genome shotgun (WGS) entry which is preliminary data.</text>
</comment>
<accession>A0A1E7MWC7</accession>
<reference evidence="3" key="4">
    <citation type="submission" date="2016-08" db="EMBL/GenBank/DDBJ databases">
        <title>Sequencing, assembly and comparative genomics of S. aureofaciens ATCC 10762.</title>
        <authorList>
            <person name="Gradnigo J.S."/>
            <person name="Johnson N."/>
            <person name="Somerville G.A."/>
        </authorList>
    </citation>
    <scope>NUCLEOTIDE SEQUENCE [LARGE SCALE GENOMIC DNA]</scope>
    <source>
        <strain evidence="3">ATCC 10762 / DSM 40127 / CCM 3239 / JCM 4008 / LMG 5968 / NBRC 12843 / NCIMB 8234 / A-377</strain>
    </source>
</reference>
<evidence type="ECO:0000313" key="2">
    <source>
        <dbReference type="EMBL" id="OEV32731.1"/>
    </source>
</evidence>
<dbReference type="OrthoDB" id="4280624at2"/>
<name>A0A1E7MWC7_KITAU</name>
<dbReference type="AlphaFoldDB" id="A0A1E7MWC7"/>
<dbReference type="GeneID" id="97486664"/>
<proteinExistence type="predicted"/>